<evidence type="ECO:0000313" key="2">
    <source>
        <dbReference type="EMBL" id="MCY6483352.1"/>
    </source>
</evidence>
<dbReference type="InterPro" id="IPR013783">
    <property type="entry name" value="Ig-like_fold"/>
</dbReference>
<dbReference type="InterPro" id="IPR032179">
    <property type="entry name" value="Cry22Aa_Ig-like"/>
</dbReference>
<feature type="domain" description="Pesticidal crystal protein Cry22Aa Ig-like" evidence="1">
    <location>
        <begin position="211"/>
        <end position="286"/>
    </location>
</feature>
<accession>A0ABT4CYA2</accession>
<reference evidence="2" key="1">
    <citation type="submission" date="2022-12" db="EMBL/GenBank/DDBJ databases">
        <authorList>
            <person name="Wang J."/>
        </authorList>
    </citation>
    <scope>NUCLEOTIDE SEQUENCE</scope>
    <source>
        <strain evidence="2">HY-45-18</strain>
    </source>
</reference>
<organism evidence="2 3">
    <name type="scientific">Clostridium aestuarii</name>
    <dbReference type="NCBI Taxonomy" id="338193"/>
    <lineage>
        <taxon>Bacteria</taxon>
        <taxon>Bacillati</taxon>
        <taxon>Bacillota</taxon>
        <taxon>Clostridia</taxon>
        <taxon>Eubacteriales</taxon>
        <taxon>Clostridiaceae</taxon>
        <taxon>Clostridium</taxon>
    </lineage>
</organism>
<dbReference type="Pfam" id="PF16403">
    <property type="entry name" value="Bact_surface_Ig-like"/>
    <property type="match status" value="2"/>
</dbReference>
<proteinExistence type="predicted"/>
<keyword evidence="3" id="KW-1185">Reference proteome</keyword>
<dbReference type="RefSeq" id="WP_268039604.1">
    <property type="nucleotide sequence ID" value="NZ_JAPQER010000001.1"/>
</dbReference>
<dbReference type="Gene3D" id="2.60.40.10">
    <property type="entry name" value="Immunoglobulins"/>
    <property type="match status" value="2"/>
</dbReference>
<dbReference type="EMBL" id="JAPQER010000001">
    <property type="protein sequence ID" value="MCY6483352.1"/>
    <property type="molecule type" value="Genomic_DNA"/>
</dbReference>
<sequence length="444" mass="48854">MVENTKIFFQKVLVTVLVLFGLSCLLTKPAKAFPEFKISNPEAKVEAIFSVGDSPIVPGSSVTKKLQISNDVNYLNKLEKISLDNLEISLIGENGKKEVLSKESDSYKDFMNYVKVHIVQNLDDIQEENREIFNGNLESVCIEGNNSILINAGKNIKMIITISMDKEAGNSVQGLTCNFDLSFLCSYEKTTSTHHKKSNSSRIVTNEAPEITLLGSDIIRIQQGEEYSDAGAEAYDKEDGNITDKIVVKANGKDVDTSVPGAYTITYNVTDSDGNKADEVMRSVIVEEVVEVPEEEIPEGIPGKPVITLNGDEEVVLNFGDVYKDAGSTAVDKEDGDITEKIQVRVNGKEGKVNTDVPGNYIITYDVKDSNGNAANQVIRIIKVKQIEPVTDEEIDVPDEKIPEGISVLPKTGEESPYKYYLSGLLIVVSGLKLRKKDIEENEE</sequence>
<dbReference type="Proteomes" id="UP001078443">
    <property type="component" value="Unassembled WGS sequence"/>
</dbReference>
<dbReference type="NCBIfam" id="TIGR01167">
    <property type="entry name" value="LPXTG_anchor"/>
    <property type="match status" value="1"/>
</dbReference>
<dbReference type="PROSITE" id="PS51257">
    <property type="entry name" value="PROKAR_LIPOPROTEIN"/>
    <property type="match status" value="1"/>
</dbReference>
<evidence type="ECO:0000259" key="1">
    <source>
        <dbReference type="Pfam" id="PF16403"/>
    </source>
</evidence>
<protein>
    <submittedName>
        <fullName evidence="2">DUF5011 domain-containing protein</fullName>
    </submittedName>
</protein>
<feature type="domain" description="Pesticidal crystal protein Cry22Aa Ig-like" evidence="1">
    <location>
        <begin position="307"/>
        <end position="384"/>
    </location>
</feature>
<gene>
    <name evidence="2" type="ORF">OW763_03145</name>
</gene>
<comment type="caution">
    <text evidence="2">The sequence shown here is derived from an EMBL/GenBank/DDBJ whole genome shotgun (WGS) entry which is preliminary data.</text>
</comment>
<name>A0ABT4CYA2_9CLOT</name>
<evidence type="ECO:0000313" key="3">
    <source>
        <dbReference type="Proteomes" id="UP001078443"/>
    </source>
</evidence>